<gene>
    <name evidence="1" type="ORF">AFUS01_LOCUS6537</name>
</gene>
<accession>A0A8J2NL40</accession>
<comment type="caution">
    <text evidence="1">The sequence shown here is derived from an EMBL/GenBank/DDBJ whole genome shotgun (WGS) entry which is preliminary data.</text>
</comment>
<reference evidence="1" key="1">
    <citation type="submission" date="2021-06" db="EMBL/GenBank/DDBJ databases">
        <authorList>
            <person name="Hodson N. C."/>
            <person name="Mongue J. A."/>
            <person name="Jaron S. K."/>
        </authorList>
    </citation>
    <scope>NUCLEOTIDE SEQUENCE</scope>
</reference>
<dbReference type="EMBL" id="CAJVCH010043102">
    <property type="protein sequence ID" value="CAG7717061.1"/>
    <property type="molecule type" value="Genomic_DNA"/>
</dbReference>
<keyword evidence="2" id="KW-1185">Reference proteome</keyword>
<evidence type="ECO:0000313" key="1">
    <source>
        <dbReference type="EMBL" id="CAG7717061.1"/>
    </source>
</evidence>
<evidence type="ECO:0000313" key="2">
    <source>
        <dbReference type="Proteomes" id="UP000708208"/>
    </source>
</evidence>
<proteinExistence type="predicted"/>
<dbReference type="AlphaFoldDB" id="A0A8J2NL40"/>
<sequence length="27" mass="3152">MPRIEKDNKTRVVYLLAETFVMMLGVP</sequence>
<protein>
    <submittedName>
        <fullName evidence="1">Uncharacterized protein</fullName>
    </submittedName>
</protein>
<name>A0A8J2NL40_9HEXA</name>
<dbReference type="Proteomes" id="UP000708208">
    <property type="component" value="Unassembled WGS sequence"/>
</dbReference>
<feature type="non-terminal residue" evidence="1">
    <location>
        <position position="1"/>
    </location>
</feature>
<organism evidence="1 2">
    <name type="scientific">Allacma fusca</name>
    <dbReference type="NCBI Taxonomy" id="39272"/>
    <lineage>
        <taxon>Eukaryota</taxon>
        <taxon>Metazoa</taxon>
        <taxon>Ecdysozoa</taxon>
        <taxon>Arthropoda</taxon>
        <taxon>Hexapoda</taxon>
        <taxon>Collembola</taxon>
        <taxon>Symphypleona</taxon>
        <taxon>Sminthuridae</taxon>
        <taxon>Allacma</taxon>
    </lineage>
</organism>